<evidence type="ECO:0000256" key="2">
    <source>
        <dbReference type="ARBA" id="ARBA00022490"/>
    </source>
</evidence>
<dbReference type="InterPro" id="IPR008978">
    <property type="entry name" value="HSP20-like_chaperone"/>
</dbReference>
<sequence length="159" mass="17729">MGLDPAQLIEFTLHDILDYSEETSGGPGGEAHHAPSRAYVRDAKAMAATPADVKDTPNAYVFVIDMPGLKQDQIKVHVEEENVLVVSGERKREREKDQGVKYLRMERRLGKYLKKFVLPENADTDKISASYQDGVLTVTIQKKPPPEPKKPKTSEVQVA</sequence>
<organism evidence="8 9">
    <name type="scientific">Morus notabilis</name>
    <dbReference type="NCBI Taxonomy" id="981085"/>
    <lineage>
        <taxon>Eukaryota</taxon>
        <taxon>Viridiplantae</taxon>
        <taxon>Streptophyta</taxon>
        <taxon>Embryophyta</taxon>
        <taxon>Tracheophyta</taxon>
        <taxon>Spermatophyta</taxon>
        <taxon>Magnoliopsida</taxon>
        <taxon>eudicotyledons</taxon>
        <taxon>Gunneridae</taxon>
        <taxon>Pentapetalae</taxon>
        <taxon>rosids</taxon>
        <taxon>fabids</taxon>
        <taxon>Rosales</taxon>
        <taxon>Moraceae</taxon>
        <taxon>Moreae</taxon>
        <taxon>Morus</taxon>
    </lineage>
</organism>
<comment type="subcellular location">
    <subcellularLocation>
        <location evidence="1">Cytoplasm</location>
    </subcellularLocation>
</comment>
<keyword evidence="3" id="KW-0346">Stress response</keyword>
<dbReference type="PROSITE" id="PS01031">
    <property type="entry name" value="SHSP"/>
    <property type="match status" value="1"/>
</dbReference>
<proteinExistence type="inferred from homology"/>
<evidence type="ECO:0000256" key="5">
    <source>
        <dbReference type="RuleBase" id="RU003616"/>
    </source>
</evidence>
<comment type="similarity">
    <text evidence="4 5">Belongs to the small heat shock protein (HSP20) family.</text>
</comment>
<gene>
    <name evidence="8" type="ORF">L484_003776</name>
</gene>
<reference evidence="9" key="1">
    <citation type="submission" date="2013-01" db="EMBL/GenBank/DDBJ databases">
        <title>Draft Genome Sequence of a Mulberry Tree, Morus notabilis C.K. Schneid.</title>
        <authorList>
            <person name="He N."/>
            <person name="Zhao S."/>
        </authorList>
    </citation>
    <scope>NUCLEOTIDE SEQUENCE</scope>
</reference>
<feature type="domain" description="SHSP" evidence="7">
    <location>
        <begin position="42"/>
        <end position="159"/>
    </location>
</feature>
<dbReference type="SUPFAM" id="SSF49764">
    <property type="entry name" value="HSP20-like chaperones"/>
    <property type="match status" value="1"/>
</dbReference>
<evidence type="ECO:0000256" key="3">
    <source>
        <dbReference type="ARBA" id="ARBA00023016"/>
    </source>
</evidence>
<dbReference type="Gene3D" id="2.60.40.790">
    <property type="match status" value="1"/>
</dbReference>
<dbReference type="InterPro" id="IPR002068">
    <property type="entry name" value="A-crystallin/Hsp20_dom"/>
</dbReference>
<dbReference type="AlphaFoldDB" id="W9QXD5"/>
<evidence type="ECO:0000259" key="7">
    <source>
        <dbReference type="PROSITE" id="PS01031"/>
    </source>
</evidence>
<dbReference type="OrthoDB" id="1431247at2759"/>
<dbReference type="KEGG" id="mnt:21387300"/>
<dbReference type="eggNOG" id="KOG0710">
    <property type="taxonomic scope" value="Eukaryota"/>
</dbReference>
<evidence type="ECO:0000256" key="4">
    <source>
        <dbReference type="PROSITE-ProRule" id="PRU00285"/>
    </source>
</evidence>
<evidence type="ECO:0000256" key="1">
    <source>
        <dbReference type="ARBA" id="ARBA00004496"/>
    </source>
</evidence>
<feature type="region of interest" description="Disordered" evidence="6">
    <location>
        <begin position="138"/>
        <end position="159"/>
    </location>
</feature>
<feature type="compositionally biased region" description="Basic and acidic residues" evidence="6">
    <location>
        <begin position="144"/>
        <end position="153"/>
    </location>
</feature>
<dbReference type="FunFam" id="2.60.40.790:FF:000010">
    <property type="entry name" value="17.3 kDa class II heat shock protein-like"/>
    <property type="match status" value="1"/>
</dbReference>
<dbReference type="Pfam" id="PF00011">
    <property type="entry name" value="HSP20"/>
    <property type="match status" value="1"/>
</dbReference>
<dbReference type="InterPro" id="IPR031107">
    <property type="entry name" value="Small_HSP"/>
</dbReference>
<keyword evidence="2" id="KW-0963">Cytoplasm</keyword>
<accession>W9QXD5</accession>
<dbReference type="GO" id="GO:0005737">
    <property type="term" value="C:cytoplasm"/>
    <property type="evidence" value="ECO:0007669"/>
    <property type="project" value="UniProtKB-SubCell"/>
</dbReference>
<evidence type="ECO:0000313" key="9">
    <source>
        <dbReference type="Proteomes" id="UP000030645"/>
    </source>
</evidence>
<dbReference type="PANTHER" id="PTHR11527">
    <property type="entry name" value="HEAT-SHOCK PROTEIN 20 FAMILY MEMBER"/>
    <property type="match status" value="1"/>
</dbReference>
<keyword evidence="9" id="KW-1185">Reference proteome</keyword>
<name>W9QXD5_9ROSA</name>
<dbReference type="Proteomes" id="UP000030645">
    <property type="component" value="Unassembled WGS sequence"/>
</dbReference>
<dbReference type="EMBL" id="KE343934">
    <property type="protein sequence ID" value="EXB48293.1"/>
    <property type="molecule type" value="Genomic_DNA"/>
</dbReference>
<dbReference type="STRING" id="981085.W9QXD5"/>
<evidence type="ECO:0000313" key="8">
    <source>
        <dbReference type="EMBL" id="EXB48293.1"/>
    </source>
</evidence>
<protein>
    <recommendedName>
        <fullName evidence="7">SHSP domain-containing protein</fullName>
    </recommendedName>
</protein>
<dbReference type="GO" id="GO:0006950">
    <property type="term" value="P:response to stress"/>
    <property type="evidence" value="ECO:0007669"/>
    <property type="project" value="UniProtKB-ARBA"/>
</dbReference>
<evidence type="ECO:0000256" key="6">
    <source>
        <dbReference type="SAM" id="MobiDB-lite"/>
    </source>
</evidence>